<dbReference type="Proteomes" id="UP001629059">
    <property type="component" value="Unassembled WGS sequence"/>
</dbReference>
<name>A0ABW8YDB5_9FLAO</name>
<dbReference type="RefSeq" id="WP_408074843.1">
    <property type="nucleotide sequence ID" value="NZ_JBELQB010000006.1"/>
</dbReference>
<protein>
    <submittedName>
        <fullName evidence="1">Uncharacterized protein</fullName>
    </submittedName>
</protein>
<comment type="caution">
    <text evidence="1">The sequence shown here is derived from an EMBL/GenBank/DDBJ whole genome shotgun (WGS) entry which is preliminary data.</text>
</comment>
<reference evidence="1 2" key="1">
    <citation type="submission" date="2024-06" db="EMBL/GenBank/DDBJ databases">
        <authorList>
            <person name="Kaempfer P."/>
            <person name="Viver T."/>
        </authorList>
    </citation>
    <scope>NUCLEOTIDE SEQUENCE [LARGE SCALE GENOMIC DNA]</scope>
    <source>
        <strain evidence="1 2">ST-75</strain>
    </source>
</reference>
<organism evidence="1 2">
    <name type="scientific">Flavobacterium rhizophilum</name>
    <dbReference type="NCBI Taxonomy" id="3163296"/>
    <lineage>
        <taxon>Bacteria</taxon>
        <taxon>Pseudomonadati</taxon>
        <taxon>Bacteroidota</taxon>
        <taxon>Flavobacteriia</taxon>
        <taxon>Flavobacteriales</taxon>
        <taxon>Flavobacteriaceae</taxon>
        <taxon>Flavobacterium</taxon>
    </lineage>
</organism>
<keyword evidence="2" id="KW-1185">Reference proteome</keyword>
<accession>A0ABW8YDB5</accession>
<sequence>MANARNCIEKYSNIAPYVDGEYAEGFFADIAYIADENPDTFCKVYNYLLPVSKDKLSSVYKKVCLGIEVEKEY</sequence>
<evidence type="ECO:0000313" key="2">
    <source>
        <dbReference type="Proteomes" id="UP001629059"/>
    </source>
</evidence>
<gene>
    <name evidence="1" type="ORF">ABS768_10110</name>
</gene>
<dbReference type="EMBL" id="JBELQB010000006">
    <property type="protein sequence ID" value="MFL9837852.1"/>
    <property type="molecule type" value="Genomic_DNA"/>
</dbReference>
<evidence type="ECO:0000313" key="1">
    <source>
        <dbReference type="EMBL" id="MFL9837852.1"/>
    </source>
</evidence>
<proteinExistence type="predicted"/>